<dbReference type="PANTHER" id="PTHR45649:SF6">
    <property type="entry name" value="GABA-SPECIFIC PERMEASE"/>
    <property type="match status" value="1"/>
</dbReference>
<keyword evidence="4 6" id="KW-1133">Transmembrane helix</keyword>
<keyword evidence="3 6" id="KW-0812">Transmembrane</keyword>
<dbReference type="PIRSF" id="PIRSF006060">
    <property type="entry name" value="AA_transporter"/>
    <property type="match status" value="1"/>
</dbReference>
<dbReference type="Pfam" id="PF13520">
    <property type="entry name" value="AA_permease_2"/>
    <property type="match status" value="1"/>
</dbReference>
<protein>
    <recommendedName>
        <fullName evidence="9">APC amino acid permease</fullName>
    </recommendedName>
</protein>
<accession>A0ABR1JDY4</accession>
<keyword evidence="8" id="KW-1185">Reference proteome</keyword>
<dbReference type="PANTHER" id="PTHR45649">
    <property type="entry name" value="AMINO-ACID PERMEASE BAT1"/>
    <property type="match status" value="1"/>
</dbReference>
<dbReference type="EMBL" id="JBANRG010000020">
    <property type="protein sequence ID" value="KAK7457045.1"/>
    <property type="molecule type" value="Genomic_DNA"/>
</dbReference>
<comment type="caution">
    <text evidence="7">The sequence shown here is derived from an EMBL/GenBank/DDBJ whole genome shotgun (WGS) entry which is preliminary data.</text>
</comment>
<sequence>MSSTESQSSSADQDAALLADLGYKQELRRHFSPFEIFSIAFSIVGLVSAFSSVLQFAIPNGGPAAMVWGWTFCSIFLATIGFALGEIASTAPTSGGLYYMTFMFSSPKWRCFLSWIVGYANTISNIASVASVDWGCAVQIMAAVSIGLDLDFEATTAQTFGLFCGLLISHGLINSVTPRLIAHLQTLFVAVNILLCGAIIIALPAATPKELRNEASFAFGGFVNLSRWSDGFAFIVSFLTPLWTLGAFDASLHLSEEATNASTAIPYAIISSTVLSLIFGWGINVALVFCMGKDLQGILDSPVGQPMATILLNSLGKIGALVIWSFVILIQYAIGAGILASCSRQVFAFSRDGGLPLSRWIYHVDKRIYVPVRAVWFSVMLCVMLGALSFAGPDAINAIFSLVVTGQYTAYSIPIAARFLGGKELKRGPVSFGRLSFPIAAVAVVWMTVMTVIIMFPENPNPGVGDMNYTCVVQGGVLALATIYYFLPKYGGMHWFKGPVVTVSREDIAPNVLEGREKEEVEVPSVKGQ</sequence>
<dbReference type="Proteomes" id="UP001498398">
    <property type="component" value="Unassembled WGS sequence"/>
</dbReference>
<gene>
    <name evidence="7" type="ORF">VKT23_010348</name>
</gene>
<evidence type="ECO:0000256" key="2">
    <source>
        <dbReference type="ARBA" id="ARBA00022448"/>
    </source>
</evidence>
<evidence type="ECO:0000256" key="1">
    <source>
        <dbReference type="ARBA" id="ARBA00004141"/>
    </source>
</evidence>
<evidence type="ECO:0000256" key="6">
    <source>
        <dbReference type="SAM" id="Phobius"/>
    </source>
</evidence>
<evidence type="ECO:0008006" key="9">
    <source>
        <dbReference type="Google" id="ProtNLM"/>
    </source>
</evidence>
<reference evidence="7 8" key="1">
    <citation type="submission" date="2024-01" db="EMBL/GenBank/DDBJ databases">
        <title>A draft genome for the cacao thread blight pathogen Marasmiellus scandens.</title>
        <authorList>
            <person name="Baruah I.K."/>
            <person name="Leung J."/>
            <person name="Bukari Y."/>
            <person name="Amoako-Attah I."/>
            <person name="Meinhardt L.W."/>
            <person name="Bailey B.A."/>
            <person name="Cohen S.P."/>
        </authorList>
    </citation>
    <scope>NUCLEOTIDE SEQUENCE [LARGE SCALE GENOMIC DNA]</scope>
    <source>
        <strain evidence="7 8">GH-19</strain>
    </source>
</reference>
<feature type="transmembrane region" description="Helical" evidence="6">
    <location>
        <begin position="310"/>
        <end position="334"/>
    </location>
</feature>
<feature type="transmembrane region" description="Helical" evidence="6">
    <location>
        <begin position="187"/>
        <end position="207"/>
    </location>
</feature>
<feature type="transmembrane region" description="Helical" evidence="6">
    <location>
        <begin position="432"/>
        <end position="455"/>
    </location>
</feature>
<keyword evidence="2" id="KW-0813">Transport</keyword>
<keyword evidence="5 6" id="KW-0472">Membrane</keyword>
<feature type="transmembrane region" description="Helical" evidence="6">
    <location>
        <begin position="467"/>
        <end position="487"/>
    </location>
</feature>
<proteinExistence type="predicted"/>
<name>A0ABR1JDY4_9AGAR</name>
<feature type="transmembrane region" description="Helical" evidence="6">
    <location>
        <begin position="228"/>
        <end position="245"/>
    </location>
</feature>
<comment type="subcellular location">
    <subcellularLocation>
        <location evidence="1">Membrane</location>
        <topology evidence="1">Multi-pass membrane protein</topology>
    </subcellularLocation>
</comment>
<evidence type="ECO:0000313" key="7">
    <source>
        <dbReference type="EMBL" id="KAK7457045.1"/>
    </source>
</evidence>
<evidence type="ECO:0000313" key="8">
    <source>
        <dbReference type="Proteomes" id="UP001498398"/>
    </source>
</evidence>
<feature type="transmembrane region" description="Helical" evidence="6">
    <location>
        <begin position="160"/>
        <end position="181"/>
    </location>
</feature>
<dbReference type="Gene3D" id="1.20.1740.10">
    <property type="entry name" value="Amino acid/polyamine transporter I"/>
    <property type="match status" value="1"/>
</dbReference>
<feature type="transmembrane region" description="Helical" evidence="6">
    <location>
        <begin position="34"/>
        <end position="58"/>
    </location>
</feature>
<evidence type="ECO:0000256" key="3">
    <source>
        <dbReference type="ARBA" id="ARBA00022692"/>
    </source>
</evidence>
<feature type="transmembrane region" description="Helical" evidence="6">
    <location>
        <begin position="64"/>
        <end position="85"/>
    </location>
</feature>
<organism evidence="7 8">
    <name type="scientific">Marasmiellus scandens</name>
    <dbReference type="NCBI Taxonomy" id="2682957"/>
    <lineage>
        <taxon>Eukaryota</taxon>
        <taxon>Fungi</taxon>
        <taxon>Dikarya</taxon>
        <taxon>Basidiomycota</taxon>
        <taxon>Agaricomycotina</taxon>
        <taxon>Agaricomycetes</taxon>
        <taxon>Agaricomycetidae</taxon>
        <taxon>Agaricales</taxon>
        <taxon>Marasmiineae</taxon>
        <taxon>Omphalotaceae</taxon>
        <taxon>Marasmiellus</taxon>
    </lineage>
</organism>
<evidence type="ECO:0000256" key="4">
    <source>
        <dbReference type="ARBA" id="ARBA00022989"/>
    </source>
</evidence>
<evidence type="ECO:0000256" key="5">
    <source>
        <dbReference type="ARBA" id="ARBA00023136"/>
    </source>
</evidence>
<feature type="transmembrane region" description="Helical" evidence="6">
    <location>
        <begin position="374"/>
        <end position="392"/>
    </location>
</feature>
<feature type="transmembrane region" description="Helical" evidence="6">
    <location>
        <begin position="265"/>
        <end position="289"/>
    </location>
</feature>
<dbReference type="InterPro" id="IPR002293">
    <property type="entry name" value="AA/rel_permease1"/>
</dbReference>
<feature type="transmembrane region" description="Helical" evidence="6">
    <location>
        <begin position="398"/>
        <end position="420"/>
    </location>
</feature>